<name>B0DV64_LACBS</name>
<reference evidence="1 2" key="1">
    <citation type="journal article" date="2008" name="Nature">
        <title>The genome of Laccaria bicolor provides insights into mycorrhizal symbiosis.</title>
        <authorList>
            <person name="Martin F."/>
            <person name="Aerts A."/>
            <person name="Ahren D."/>
            <person name="Brun A."/>
            <person name="Danchin E.G.J."/>
            <person name="Duchaussoy F."/>
            <person name="Gibon J."/>
            <person name="Kohler A."/>
            <person name="Lindquist E."/>
            <person name="Pereda V."/>
            <person name="Salamov A."/>
            <person name="Shapiro H.J."/>
            <person name="Wuyts J."/>
            <person name="Blaudez D."/>
            <person name="Buee M."/>
            <person name="Brokstein P."/>
            <person name="Canbaeck B."/>
            <person name="Cohen D."/>
            <person name="Courty P.E."/>
            <person name="Coutinho P.M."/>
            <person name="Delaruelle C."/>
            <person name="Detter J.C."/>
            <person name="Deveau A."/>
            <person name="DiFazio S."/>
            <person name="Duplessis S."/>
            <person name="Fraissinet-Tachet L."/>
            <person name="Lucic E."/>
            <person name="Frey-Klett P."/>
            <person name="Fourrey C."/>
            <person name="Feussner I."/>
            <person name="Gay G."/>
            <person name="Grimwood J."/>
            <person name="Hoegger P.J."/>
            <person name="Jain P."/>
            <person name="Kilaru S."/>
            <person name="Labbe J."/>
            <person name="Lin Y.C."/>
            <person name="Legue V."/>
            <person name="Le Tacon F."/>
            <person name="Marmeisse R."/>
            <person name="Melayah D."/>
            <person name="Montanini B."/>
            <person name="Muratet M."/>
            <person name="Nehls U."/>
            <person name="Niculita-Hirzel H."/>
            <person name="Oudot-Le Secq M.P."/>
            <person name="Peter M."/>
            <person name="Quesneville H."/>
            <person name="Rajashekar B."/>
            <person name="Reich M."/>
            <person name="Rouhier N."/>
            <person name="Schmutz J."/>
            <person name="Yin T."/>
            <person name="Chalot M."/>
            <person name="Henrissat B."/>
            <person name="Kuees U."/>
            <person name="Lucas S."/>
            <person name="Van de Peer Y."/>
            <person name="Podila G.K."/>
            <person name="Polle A."/>
            <person name="Pukkila P.J."/>
            <person name="Richardson P.M."/>
            <person name="Rouze P."/>
            <person name="Sanders I.R."/>
            <person name="Stajich J.E."/>
            <person name="Tunlid A."/>
            <person name="Tuskan G."/>
            <person name="Grigoriev I.V."/>
        </authorList>
    </citation>
    <scope>NUCLEOTIDE SEQUENCE [LARGE SCALE GENOMIC DNA]</scope>
    <source>
        <strain evidence="2">S238N-H82 / ATCC MYA-4686</strain>
    </source>
</reference>
<dbReference type="OrthoDB" id="3356102at2759"/>
<dbReference type="Proteomes" id="UP000001194">
    <property type="component" value="Unassembled WGS sequence"/>
</dbReference>
<dbReference type="AlphaFoldDB" id="B0DV64"/>
<proteinExistence type="predicted"/>
<dbReference type="GeneID" id="6083554"/>
<evidence type="ECO:0000313" key="2">
    <source>
        <dbReference type="Proteomes" id="UP000001194"/>
    </source>
</evidence>
<accession>B0DV64</accession>
<dbReference type="RefSeq" id="XP_001887808.1">
    <property type="nucleotide sequence ID" value="XM_001887773.1"/>
</dbReference>
<dbReference type="HOGENOM" id="CLU_059781_1_0_1"/>
<keyword evidence="2" id="KW-1185">Reference proteome</keyword>
<dbReference type="EMBL" id="DS547138">
    <property type="protein sequence ID" value="EDR01456.1"/>
    <property type="molecule type" value="Genomic_DNA"/>
</dbReference>
<protein>
    <submittedName>
        <fullName evidence="1">Predicted protein</fullName>
    </submittedName>
</protein>
<dbReference type="KEGG" id="lbc:LACBIDRAFT_310830"/>
<sequence>MCFLTMPNPALPCLPPSETQSLYSVKSLAPLSTPKAILPTGETEHLVRPLLFLLCCLCSIFPTLSSISNSRSVLDTLSKMRWLSVTLTVLATSLVIASATGPTQCIAFDTDLTHWNLFAFGFRGRDYNAGRQESWGTSRRVVGLRLIKCTRSDFEGQYTNAIYVINADSKNPLTSYIYDATTKSWSAQTTTTKRAFGGGPPFDPTNVGAILDHDTNVFYAYSNKELFRLDMALLKSASPEAIPWIDVQTPNFTSGKSTDSYQPVMALAQNHIYFLGVPGIPAGEAKIFVIHYAFMQLDRQLYTGTKFPTMHGGTATFFKEASDC</sequence>
<dbReference type="InParanoid" id="B0DV64"/>
<evidence type="ECO:0000313" key="1">
    <source>
        <dbReference type="EMBL" id="EDR01456.1"/>
    </source>
</evidence>
<organism evidence="2">
    <name type="scientific">Laccaria bicolor (strain S238N-H82 / ATCC MYA-4686)</name>
    <name type="common">Bicoloured deceiver</name>
    <name type="synonym">Laccaria laccata var. bicolor</name>
    <dbReference type="NCBI Taxonomy" id="486041"/>
    <lineage>
        <taxon>Eukaryota</taxon>
        <taxon>Fungi</taxon>
        <taxon>Dikarya</taxon>
        <taxon>Basidiomycota</taxon>
        <taxon>Agaricomycotina</taxon>
        <taxon>Agaricomycetes</taxon>
        <taxon>Agaricomycetidae</taxon>
        <taxon>Agaricales</taxon>
        <taxon>Agaricineae</taxon>
        <taxon>Hydnangiaceae</taxon>
        <taxon>Laccaria</taxon>
    </lineage>
</organism>
<gene>
    <name evidence="1" type="ORF">LACBIDRAFT_310830</name>
</gene>